<organism evidence="1 2">
    <name type="scientific">Neophaeococcomyces mojaviensis</name>
    <dbReference type="NCBI Taxonomy" id="3383035"/>
    <lineage>
        <taxon>Eukaryota</taxon>
        <taxon>Fungi</taxon>
        <taxon>Dikarya</taxon>
        <taxon>Ascomycota</taxon>
        <taxon>Pezizomycotina</taxon>
        <taxon>Eurotiomycetes</taxon>
        <taxon>Chaetothyriomycetidae</taxon>
        <taxon>Chaetothyriales</taxon>
        <taxon>Chaetothyriales incertae sedis</taxon>
        <taxon>Neophaeococcomyces</taxon>
    </lineage>
</organism>
<protein>
    <submittedName>
        <fullName evidence="1">Uncharacterized protein</fullName>
    </submittedName>
</protein>
<evidence type="ECO:0000313" key="2">
    <source>
        <dbReference type="Proteomes" id="UP001172386"/>
    </source>
</evidence>
<gene>
    <name evidence="1" type="ORF">H2198_004354</name>
</gene>
<sequence length="218" mass="24042">MYGSEESRWRAVQTRDRLADSTFVYAVTTTRIFCRPICPARLARRANVKFFDTAAAALTANFRACKRCKPDHAAGPDPSKRLVDAACVQIHNAQGQLTLAELAKRIGVSSRYLHGVFSSAMGCTPAVYAAQYKRSTESEPSSISPVFAHDGGTLQMMENIVYAPDMELPDLYPDAASTDSSMMSIDFDFYCSPDSYADAERLEYDMYSPVTESCPVLP</sequence>
<reference evidence="1" key="1">
    <citation type="submission" date="2022-10" db="EMBL/GenBank/DDBJ databases">
        <title>Culturing micro-colonial fungi from biological soil crusts in the Mojave desert and describing Neophaeococcomyces mojavensis, and introducing the new genera and species Taxawa tesnikishii.</title>
        <authorList>
            <person name="Kurbessoian T."/>
            <person name="Stajich J.E."/>
        </authorList>
    </citation>
    <scope>NUCLEOTIDE SEQUENCE</scope>
    <source>
        <strain evidence="1">JES_112</strain>
    </source>
</reference>
<accession>A0ACC3A9J5</accession>
<evidence type="ECO:0000313" key="1">
    <source>
        <dbReference type="EMBL" id="KAJ9657343.1"/>
    </source>
</evidence>
<dbReference type="Proteomes" id="UP001172386">
    <property type="component" value="Unassembled WGS sequence"/>
</dbReference>
<comment type="caution">
    <text evidence="1">The sequence shown here is derived from an EMBL/GenBank/DDBJ whole genome shotgun (WGS) entry which is preliminary data.</text>
</comment>
<proteinExistence type="predicted"/>
<keyword evidence="2" id="KW-1185">Reference proteome</keyword>
<dbReference type="EMBL" id="JAPDRQ010000065">
    <property type="protein sequence ID" value="KAJ9657343.1"/>
    <property type="molecule type" value="Genomic_DNA"/>
</dbReference>
<name>A0ACC3A9J5_9EURO</name>